<reference evidence="2 3" key="1">
    <citation type="submission" date="2021-06" db="EMBL/GenBank/DDBJ databases">
        <authorList>
            <person name="Palmer J.M."/>
        </authorList>
    </citation>
    <scope>NUCLEOTIDE SEQUENCE [LARGE SCALE GENOMIC DNA]</scope>
    <source>
        <strain evidence="2 3">MEX-2019</strain>
        <tissue evidence="2">Muscle</tissue>
    </source>
</reference>
<organism evidence="2 3">
    <name type="scientific">Crenichthys baileyi</name>
    <name type="common">White River springfish</name>
    <dbReference type="NCBI Taxonomy" id="28760"/>
    <lineage>
        <taxon>Eukaryota</taxon>
        <taxon>Metazoa</taxon>
        <taxon>Chordata</taxon>
        <taxon>Craniata</taxon>
        <taxon>Vertebrata</taxon>
        <taxon>Euteleostomi</taxon>
        <taxon>Actinopterygii</taxon>
        <taxon>Neopterygii</taxon>
        <taxon>Teleostei</taxon>
        <taxon>Neoteleostei</taxon>
        <taxon>Acanthomorphata</taxon>
        <taxon>Ovalentaria</taxon>
        <taxon>Atherinomorphae</taxon>
        <taxon>Cyprinodontiformes</taxon>
        <taxon>Goodeidae</taxon>
        <taxon>Crenichthys</taxon>
    </lineage>
</organism>
<dbReference type="EMBL" id="JAHHUM010000006">
    <property type="protein sequence ID" value="KAK5624021.1"/>
    <property type="molecule type" value="Genomic_DNA"/>
</dbReference>
<evidence type="ECO:0000256" key="1">
    <source>
        <dbReference type="SAM" id="MobiDB-lite"/>
    </source>
</evidence>
<protein>
    <submittedName>
        <fullName evidence="2">Uncharacterized protein</fullName>
    </submittedName>
</protein>
<evidence type="ECO:0000313" key="3">
    <source>
        <dbReference type="Proteomes" id="UP001311232"/>
    </source>
</evidence>
<dbReference type="Proteomes" id="UP001311232">
    <property type="component" value="Unassembled WGS sequence"/>
</dbReference>
<feature type="region of interest" description="Disordered" evidence="1">
    <location>
        <begin position="55"/>
        <end position="121"/>
    </location>
</feature>
<keyword evidence="3" id="KW-1185">Reference proteome</keyword>
<dbReference type="AlphaFoldDB" id="A0AAV9SRV8"/>
<name>A0AAV9SRV8_9TELE</name>
<evidence type="ECO:0000313" key="2">
    <source>
        <dbReference type="EMBL" id="KAK5624021.1"/>
    </source>
</evidence>
<proteinExistence type="predicted"/>
<feature type="compositionally biased region" description="Low complexity" evidence="1">
    <location>
        <begin position="87"/>
        <end position="99"/>
    </location>
</feature>
<comment type="caution">
    <text evidence="2">The sequence shown here is derived from an EMBL/GenBank/DDBJ whole genome shotgun (WGS) entry which is preliminary data.</text>
</comment>
<gene>
    <name evidence="2" type="ORF">CRENBAI_019897</name>
</gene>
<sequence>MTHGSIIPDQKAPCVCDPSSELQERRLERDTSCVSAAVERRGLLLMLGRLEPLHPTHPQLTAPGKQKPALSHTDEFTRGNFNPSTCSSFLPSSAPASSAVTPTRKPLETDKHTWPSSSEPIGQQIPLTFAQAPQPALCRTPGALTASLRSPWELLGCWKTTQQHATDVIRLRFAP</sequence>
<accession>A0AAV9SRV8</accession>